<keyword evidence="1" id="KW-0732">Signal</keyword>
<dbReference type="Gene3D" id="1.10.1130.10">
    <property type="entry name" value="Flavocytochrome C3, Chain A"/>
    <property type="match status" value="1"/>
</dbReference>
<dbReference type="PANTHER" id="PTHR35038">
    <property type="entry name" value="DISSIMILATORY SULFITE REDUCTASE SIRA"/>
    <property type="match status" value="1"/>
</dbReference>
<comment type="caution">
    <text evidence="3">The sequence shown here is derived from an EMBL/GenBank/DDBJ whole genome shotgun (WGS) entry which is preliminary data.</text>
</comment>
<keyword evidence="4" id="KW-1185">Reference proteome</keyword>
<protein>
    <submittedName>
        <fullName evidence="3">Cytochrome c3 family protein</fullName>
    </submittedName>
</protein>
<dbReference type="InterPro" id="IPR036280">
    <property type="entry name" value="Multihaem_cyt_sf"/>
</dbReference>
<dbReference type="RefSeq" id="WP_342158873.1">
    <property type="nucleotide sequence ID" value="NZ_JBCDNA010000001.1"/>
</dbReference>
<dbReference type="SUPFAM" id="SSF48695">
    <property type="entry name" value="Multiheme cytochromes"/>
    <property type="match status" value="1"/>
</dbReference>
<dbReference type="NCBIfam" id="TIGR01905">
    <property type="entry name" value="paired_CXXCH_1"/>
    <property type="match status" value="1"/>
</dbReference>
<dbReference type="Gene3D" id="3.90.10.10">
    <property type="entry name" value="Cytochrome C3"/>
    <property type="match status" value="1"/>
</dbReference>
<dbReference type="InterPro" id="IPR010177">
    <property type="entry name" value="Paired_CXXCH_1"/>
</dbReference>
<dbReference type="Proteomes" id="UP001474120">
    <property type="component" value="Unassembled WGS sequence"/>
</dbReference>
<name>A0ABU9L168_9FLAO</name>
<feature type="domain" description="Doubled CXXCH motif" evidence="2">
    <location>
        <begin position="234"/>
        <end position="271"/>
    </location>
</feature>
<dbReference type="EMBL" id="JBCDNA010000001">
    <property type="protein sequence ID" value="MEL4455111.1"/>
    <property type="molecule type" value="Genomic_DNA"/>
</dbReference>
<organism evidence="3 4">
    <name type="scientific">Lutimonas vermicola</name>
    <dbReference type="NCBI Taxonomy" id="414288"/>
    <lineage>
        <taxon>Bacteria</taxon>
        <taxon>Pseudomonadati</taxon>
        <taxon>Bacteroidota</taxon>
        <taxon>Flavobacteriia</taxon>
        <taxon>Flavobacteriales</taxon>
        <taxon>Flavobacteriaceae</taxon>
        <taxon>Lutimonas</taxon>
    </lineage>
</organism>
<evidence type="ECO:0000256" key="1">
    <source>
        <dbReference type="ARBA" id="ARBA00022729"/>
    </source>
</evidence>
<evidence type="ECO:0000313" key="4">
    <source>
        <dbReference type="Proteomes" id="UP001474120"/>
    </source>
</evidence>
<gene>
    <name evidence="3" type="ORF">AABB81_04340</name>
</gene>
<dbReference type="PANTHER" id="PTHR35038:SF6">
    <property type="entry name" value="SURFACE LOCALIZED DECAHEME CYTOCHROME C LIPOPROTEIN"/>
    <property type="match status" value="1"/>
</dbReference>
<dbReference type="InterPro" id="IPR051829">
    <property type="entry name" value="Multiheme_Cytochr_ET"/>
</dbReference>
<dbReference type="Pfam" id="PF09699">
    <property type="entry name" value="Paired_CXXCH_1"/>
    <property type="match status" value="2"/>
</dbReference>
<evidence type="ECO:0000313" key="3">
    <source>
        <dbReference type="EMBL" id="MEL4455111.1"/>
    </source>
</evidence>
<evidence type="ECO:0000259" key="2">
    <source>
        <dbReference type="Pfam" id="PF09699"/>
    </source>
</evidence>
<reference evidence="3 4" key="1">
    <citation type="submission" date="2024-04" db="EMBL/GenBank/DDBJ databases">
        <title>whole genome sequencing of Lutimonas vermicola strain IMCC1616.</title>
        <authorList>
            <person name="Bae S.S."/>
        </authorList>
    </citation>
    <scope>NUCLEOTIDE SEQUENCE [LARGE SCALE GENOMIC DNA]</scope>
    <source>
        <strain evidence="3 4">IMCC1616</strain>
    </source>
</reference>
<sequence length="564" mass="62209">MNKIAILILILFILPAGRVLGQGVSQSKHNLSATGKGRVKTMDDSRVCIFCHTNHTANPKGPMWNRKQSGAVYTLYDSSTLDANPGQPDGTSILCLSCHDGTVAMGNTYKNPNSMSFSHSMTKRGNLGTDLSDDHPISFTYDSNVAVSDGELIQPSTLPLHVLDKNNKLQCTSCHDSHKNLEGNFLKKSNQFSELCYTCHDKKYWDTSDHKTAGKIWNGISPNPWSHMDSPYANVAENGCSNCHDTHNAAGKERLLKHLPEEDNCLDCHNGNVTESNIQTEFSKAYRHDVYAYSGIHDPVESDVNKTKHVECVDCHNAHAANGTEAQAPFVKGANLNVKGVDKFGSEINASNFEYEICFRCHADNPMVQQNTTRYLGSSNTRLDFDPNNVSMHPVLEQGKNTNPRGLISPYNASSMIYCSSCHSSDDENAPTGPHGSIYPRILKANYIMDKTPLLGKAWPSLIQSNFTLCFECHEVNAVTNIHTQISEGHFMETIGCNACHDPHGYEGGNLTENAYGINFDQAVIQPNPVNGKLIDLDQKKCFMTCHDPRGVVNYTHSADGDDY</sequence>
<accession>A0ABU9L168</accession>
<feature type="domain" description="Doubled CXXCH motif" evidence="2">
    <location>
        <begin position="170"/>
        <end position="203"/>
    </location>
</feature>
<proteinExistence type="predicted"/>